<dbReference type="InterPro" id="IPR029058">
    <property type="entry name" value="AB_hydrolase_fold"/>
</dbReference>
<evidence type="ECO:0000313" key="2">
    <source>
        <dbReference type="EMBL" id="MBA4496408.1"/>
    </source>
</evidence>
<keyword evidence="3" id="KW-1185">Reference proteome</keyword>
<accession>A0A7W1WUU9</accession>
<gene>
    <name evidence="2" type="ORF">H1191_19270</name>
</gene>
<dbReference type="SUPFAM" id="SSF53474">
    <property type="entry name" value="alpha/beta-Hydrolases"/>
    <property type="match status" value="1"/>
</dbReference>
<name>A0A7W1WUU9_9BACL</name>
<organism evidence="2 3">
    <name type="scientific">Paenactinomyces guangxiensis</name>
    <dbReference type="NCBI Taxonomy" id="1490290"/>
    <lineage>
        <taxon>Bacteria</taxon>
        <taxon>Bacillati</taxon>
        <taxon>Bacillota</taxon>
        <taxon>Bacilli</taxon>
        <taxon>Bacillales</taxon>
        <taxon>Thermoactinomycetaceae</taxon>
        <taxon>Paenactinomyces</taxon>
    </lineage>
</organism>
<dbReference type="Gene3D" id="1.10.287.700">
    <property type="entry name" value="Helix hairpin bin"/>
    <property type="match status" value="1"/>
</dbReference>
<dbReference type="Pfam" id="PF26363">
    <property type="entry name" value="Phospholipase-like"/>
    <property type="match status" value="1"/>
</dbReference>
<proteinExistence type="predicted"/>
<dbReference type="Proteomes" id="UP000535491">
    <property type="component" value="Unassembled WGS sequence"/>
</dbReference>
<dbReference type="RefSeq" id="WP_181754807.1">
    <property type="nucleotide sequence ID" value="NZ_JACEIQ010000033.1"/>
</dbReference>
<evidence type="ECO:0000256" key="1">
    <source>
        <dbReference type="SAM" id="MobiDB-lite"/>
    </source>
</evidence>
<dbReference type="AlphaFoldDB" id="A0A7W1WUU9"/>
<feature type="region of interest" description="Disordered" evidence="1">
    <location>
        <begin position="39"/>
        <end position="67"/>
    </location>
</feature>
<sequence length="538" mass="59838">MRKHFHRFALIILFLFVGVNIFGSAQVYADPAGGGFNVPQINDEFNKGKQAPPPQQEESVAQSSQEEDGFWKNVWDWTTGTVSKGWEKTKETVTNAWESTKEGVASAWNWTVDTATKGWNWAVDTATKAWNWTVDALTAAWEWTVDKATKVWEWTVDIATKIWDWTVDTLTYAWDWITNFVVENVKFIFGLFVLGVAGYLFTRRGYALGNKLMVQGARLIGVDNSRPYGQRKDVKVDDLTLARASQAAYFFETLSDDQVTFWLGDGWRLVRIDERNPTGPLVPNSYRNLPNGLQAVMFVNDGTHEVIIAFRGTEFKKPNDVVTDATIGVGLDIVNPQLHSAREFVEEALNNPKYQGYQFVLTGHSLGGYLANDAGHKYKVPTFTFNAAGKNLFPNVNASTVAPAALGAKAGPGGAALGTVFGVELTGATYVINMLDPDNRKQAINEYLGKDDDLIVNYNFNHDLVGGVGFRSGETYYIDEKGQETRKVGLDNDLLNLNFDAGSTHSIMNFTGLTDKGRNYNSSISKIIYKHNGNIVPR</sequence>
<dbReference type="EMBL" id="JACEIQ010000033">
    <property type="protein sequence ID" value="MBA4496408.1"/>
    <property type="molecule type" value="Genomic_DNA"/>
</dbReference>
<evidence type="ECO:0000313" key="3">
    <source>
        <dbReference type="Proteomes" id="UP000535491"/>
    </source>
</evidence>
<protein>
    <submittedName>
        <fullName evidence="2">Uncharacterized protein</fullName>
    </submittedName>
</protein>
<reference evidence="2 3" key="1">
    <citation type="submission" date="2020-07" db="EMBL/GenBank/DDBJ databases">
        <authorList>
            <person name="Feng H."/>
        </authorList>
    </citation>
    <scope>NUCLEOTIDE SEQUENCE [LARGE SCALE GENOMIC DNA]</scope>
    <source>
        <strain evidence="3">s-10</strain>
    </source>
</reference>
<comment type="caution">
    <text evidence="2">The sequence shown here is derived from an EMBL/GenBank/DDBJ whole genome shotgun (WGS) entry which is preliminary data.</text>
</comment>
<dbReference type="Gene3D" id="3.40.50.1820">
    <property type="entry name" value="alpha/beta hydrolase"/>
    <property type="match status" value="1"/>
</dbReference>